<sequence length="167" mass="17286">MDHPQLADSLHQLLGTEKATSCPQGTEGLAVSGCSRLATAATQGSSSYHPEVSPAPAPRLPKARASLPETETSLHRATDGADVPHHGSHWFLSSSEQQVSSSAEEGILAGSCHRALAGPGRRWADQSSVPSTPELLRPPSPASPEGALRSRSASCFSALSSEDQGLS</sequence>
<feature type="non-terminal residue" evidence="2">
    <location>
        <position position="167"/>
    </location>
</feature>
<reference evidence="2 3" key="1">
    <citation type="submission" date="2014-04" db="EMBL/GenBank/DDBJ databases">
        <title>Genome evolution of avian class.</title>
        <authorList>
            <person name="Zhang G."/>
            <person name="Li C."/>
        </authorList>
    </citation>
    <scope>NUCLEOTIDE SEQUENCE [LARGE SCALE GENOMIC DNA]</scope>
    <source>
        <strain evidence="2">BGI_N307</strain>
    </source>
</reference>
<feature type="compositionally biased region" description="Basic and acidic residues" evidence="1">
    <location>
        <begin position="72"/>
        <end position="85"/>
    </location>
</feature>
<dbReference type="AlphaFoldDB" id="A0A093G4L1"/>
<feature type="compositionally biased region" description="Low complexity" evidence="1">
    <location>
        <begin position="93"/>
        <end position="105"/>
    </location>
</feature>
<protein>
    <submittedName>
        <fullName evidence="2">Uncharacterized protein</fullName>
    </submittedName>
</protein>
<dbReference type="EMBL" id="KL214756">
    <property type="protein sequence ID" value="KFV61714.1"/>
    <property type="molecule type" value="Genomic_DNA"/>
</dbReference>
<gene>
    <name evidence="2" type="ORF">N307_07865</name>
</gene>
<organism evidence="2 3">
    <name type="scientific">Dryobates pubescens</name>
    <name type="common">Downy woodpecker</name>
    <name type="synonym">Picoides pubescens</name>
    <dbReference type="NCBI Taxonomy" id="118200"/>
    <lineage>
        <taxon>Eukaryota</taxon>
        <taxon>Metazoa</taxon>
        <taxon>Chordata</taxon>
        <taxon>Craniata</taxon>
        <taxon>Vertebrata</taxon>
        <taxon>Euteleostomi</taxon>
        <taxon>Archelosauria</taxon>
        <taxon>Archosauria</taxon>
        <taxon>Dinosauria</taxon>
        <taxon>Saurischia</taxon>
        <taxon>Theropoda</taxon>
        <taxon>Coelurosauria</taxon>
        <taxon>Aves</taxon>
        <taxon>Neognathae</taxon>
        <taxon>Neoaves</taxon>
        <taxon>Telluraves</taxon>
        <taxon>Coraciimorphae</taxon>
        <taxon>Piciformes</taxon>
        <taxon>Picidae</taxon>
        <taxon>Dryobates</taxon>
    </lineage>
</organism>
<evidence type="ECO:0000256" key="1">
    <source>
        <dbReference type="SAM" id="MobiDB-lite"/>
    </source>
</evidence>
<name>A0A093G4L1_DRYPU</name>
<evidence type="ECO:0000313" key="3">
    <source>
        <dbReference type="Proteomes" id="UP000053875"/>
    </source>
</evidence>
<evidence type="ECO:0000313" key="2">
    <source>
        <dbReference type="EMBL" id="KFV61714.1"/>
    </source>
</evidence>
<proteinExistence type="predicted"/>
<accession>A0A093G4L1</accession>
<keyword evidence="3" id="KW-1185">Reference proteome</keyword>
<feature type="region of interest" description="Disordered" evidence="1">
    <location>
        <begin position="40"/>
        <end position="167"/>
    </location>
</feature>
<feature type="compositionally biased region" description="Low complexity" evidence="1">
    <location>
        <begin position="147"/>
        <end position="161"/>
    </location>
</feature>
<dbReference type="Proteomes" id="UP000053875">
    <property type="component" value="Unassembled WGS sequence"/>
</dbReference>